<gene>
    <name evidence="2" type="ORF">g.624</name>
</gene>
<feature type="non-terminal residue" evidence="2">
    <location>
        <position position="1"/>
    </location>
</feature>
<protein>
    <submittedName>
        <fullName evidence="2">Uncharacterized protein</fullName>
    </submittedName>
</protein>
<dbReference type="AlphaFoldDB" id="A0A1B6DWC6"/>
<proteinExistence type="predicted"/>
<accession>A0A1B6DWC6</accession>
<feature type="compositionally biased region" description="Polar residues" evidence="1">
    <location>
        <begin position="32"/>
        <end position="41"/>
    </location>
</feature>
<sequence length="108" mass="12207">LGSLKKSSKKNGSKKSKDRDMVKKNTNRKITDITNISKNTDSKVNQGQYSEFGDFDTRATYPLQSDSFFQHLFLRDNLSPAHSNVSSLCRSSSVLDKAKKFIEAENKK</sequence>
<evidence type="ECO:0000256" key="1">
    <source>
        <dbReference type="SAM" id="MobiDB-lite"/>
    </source>
</evidence>
<feature type="region of interest" description="Disordered" evidence="1">
    <location>
        <begin position="1"/>
        <end position="41"/>
    </location>
</feature>
<reference evidence="2" key="1">
    <citation type="submission" date="2015-12" db="EMBL/GenBank/DDBJ databases">
        <title>De novo transcriptome assembly of four potential Pierce s Disease insect vectors from Arizona vineyards.</title>
        <authorList>
            <person name="Tassone E.E."/>
        </authorList>
    </citation>
    <scope>NUCLEOTIDE SEQUENCE</scope>
</reference>
<evidence type="ECO:0000313" key="2">
    <source>
        <dbReference type="EMBL" id="JAS29970.1"/>
    </source>
</evidence>
<feature type="compositionally biased region" description="Basic residues" evidence="1">
    <location>
        <begin position="1"/>
        <end position="14"/>
    </location>
</feature>
<name>A0A1B6DWC6_9HEMI</name>
<dbReference type="EMBL" id="GEDC01007328">
    <property type="protein sequence ID" value="JAS29970.1"/>
    <property type="molecule type" value="Transcribed_RNA"/>
</dbReference>
<organism evidence="2">
    <name type="scientific">Clastoptera arizonana</name>
    <name type="common">Arizona spittle bug</name>
    <dbReference type="NCBI Taxonomy" id="38151"/>
    <lineage>
        <taxon>Eukaryota</taxon>
        <taxon>Metazoa</taxon>
        <taxon>Ecdysozoa</taxon>
        <taxon>Arthropoda</taxon>
        <taxon>Hexapoda</taxon>
        <taxon>Insecta</taxon>
        <taxon>Pterygota</taxon>
        <taxon>Neoptera</taxon>
        <taxon>Paraneoptera</taxon>
        <taxon>Hemiptera</taxon>
        <taxon>Auchenorrhyncha</taxon>
        <taxon>Cercopoidea</taxon>
        <taxon>Clastopteridae</taxon>
        <taxon>Clastoptera</taxon>
    </lineage>
</organism>
<feature type="non-terminal residue" evidence="2">
    <location>
        <position position="108"/>
    </location>
</feature>